<accession>A0A1R3HQM3</accession>
<evidence type="ECO:0000313" key="2">
    <source>
        <dbReference type="Proteomes" id="UP000188268"/>
    </source>
</evidence>
<protein>
    <submittedName>
        <fullName evidence="1">Uncharacterized protein</fullName>
    </submittedName>
</protein>
<dbReference type="AlphaFoldDB" id="A0A1R3HQM3"/>
<gene>
    <name evidence="1" type="ORF">CCACVL1_17791</name>
</gene>
<keyword evidence="2" id="KW-1185">Reference proteome</keyword>
<proteinExistence type="predicted"/>
<name>A0A1R3HQM3_COCAP</name>
<reference evidence="1 2" key="1">
    <citation type="submission" date="2013-09" db="EMBL/GenBank/DDBJ databases">
        <title>Corchorus capsularis genome sequencing.</title>
        <authorList>
            <person name="Alam M."/>
            <person name="Haque M.S."/>
            <person name="Islam M.S."/>
            <person name="Emdad E.M."/>
            <person name="Islam M.M."/>
            <person name="Ahmed B."/>
            <person name="Halim A."/>
            <person name="Hossen Q.M.M."/>
            <person name="Hossain M.Z."/>
            <person name="Ahmed R."/>
            <person name="Khan M.M."/>
            <person name="Islam R."/>
            <person name="Rashid M.M."/>
            <person name="Khan S.A."/>
            <person name="Rahman M.S."/>
            <person name="Alam M."/>
        </authorList>
    </citation>
    <scope>NUCLEOTIDE SEQUENCE [LARGE SCALE GENOMIC DNA]</scope>
    <source>
        <strain evidence="2">cv. CVL-1</strain>
        <tissue evidence="1">Whole seedling</tissue>
    </source>
</reference>
<sequence length="42" mass="4870">MSEDSPDLYSKYKHTPSHARAQSHWLWPRLSSHASIHPPSMI</sequence>
<dbReference type="EMBL" id="AWWV01011422">
    <property type="protein sequence ID" value="OMO72441.1"/>
    <property type="molecule type" value="Genomic_DNA"/>
</dbReference>
<comment type="caution">
    <text evidence="1">The sequence shown here is derived from an EMBL/GenBank/DDBJ whole genome shotgun (WGS) entry which is preliminary data.</text>
</comment>
<organism evidence="1 2">
    <name type="scientific">Corchorus capsularis</name>
    <name type="common">Jute</name>
    <dbReference type="NCBI Taxonomy" id="210143"/>
    <lineage>
        <taxon>Eukaryota</taxon>
        <taxon>Viridiplantae</taxon>
        <taxon>Streptophyta</taxon>
        <taxon>Embryophyta</taxon>
        <taxon>Tracheophyta</taxon>
        <taxon>Spermatophyta</taxon>
        <taxon>Magnoliopsida</taxon>
        <taxon>eudicotyledons</taxon>
        <taxon>Gunneridae</taxon>
        <taxon>Pentapetalae</taxon>
        <taxon>rosids</taxon>
        <taxon>malvids</taxon>
        <taxon>Malvales</taxon>
        <taxon>Malvaceae</taxon>
        <taxon>Grewioideae</taxon>
        <taxon>Apeibeae</taxon>
        <taxon>Corchorus</taxon>
    </lineage>
</organism>
<dbReference type="Proteomes" id="UP000188268">
    <property type="component" value="Unassembled WGS sequence"/>
</dbReference>
<evidence type="ECO:0000313" key="1">
    <source>
        <dbReference type="EMBL" id="OMO72441.1"/>
    </source>
</evidence>
<dbReference type="Gramene" id="OMO72441">
    <property type="protein sequence ID" value="OMO72441"/>
    <property type="gene ID" value="CCACVL1_17791"/>
</dbReference>